<keyword evidence="2 4" id="KW-0238">DNA-binding</keyword>
<dbReference type="Gene3D" id="1.10.10.60">
    <property type="entry name" value="Homeodomain-like"/>
    <property type="match status" value="1"/>
</dbReference>
<evidence type="ECO:0000256" key="2">
    <source>
        <dbReference type="ARBA" id="ARBA00023125"/>
    </source>
</evidence>
<dbReference type="Pfam" id="PF00440">
    <property type="entry name" value="TetR_N"/>
    <property type="match status" value="1"/>
</dbReference>
<reference evidence="7 8" key="1">
    <citation type="submission" date="2015-01" db="EMBL/GenBank/DDBJ databases">
        <title>Enhanced salinomycin production by adjusting the supply of polyketide extender units in Streptomyce albus DSM 41398.</title>
        <authorList>
            <person name="Lu C."/>
        </authorList>
    </citation>
    <scope>NUCLEOTIDE SEQUENCE [LARGE SCALE GENOMIC DNA]</scope>
    <source>
        <strain evidence="8">ATCC 21838 / DSM 41398 / FERM P-419 / JCM 4703 / NBRC 107858</strain>
    </source>
</reference>
<evidence type="ECO:0000256" key="4">
    <source>
        <dbReference type="PROSITE-ProRule" id="PRU00335"/>
    </source>
</evidence>
<gene>
    <name evidence="7" type="ORF">SLNWT_0417</name>
</gene>
<evidence type="ECO:0000259" key="6">
    <source>
        <dbReference type="PROSITE" id="PS50977"/>
    </source>
</evidence>
<dbReference type="InterPro" id="IPR001647">
    <property type="entry name" value="HTH_TetR"/>
</dbReference>
<dbReference type="Proteomes" id="UP000031523">
    <property type="component" value="Chromosome"/>
</dbReference>
<evidence type="ECO:0000256" key="3">
    <source>
        <dbReference type="ARBA" id="ARBA00023163"/>
    </source>
</evidence>
<feature type="region of interest" description="Disordered" evidence="5">
    <location>
        <begin position="1"/>
        <end position="21"/>
    </location>
</feature>
<proteinExistence type="predicted"/>
<evidence type="ECO:0000256" key="1">
    <source>
        <dbReference type="ARBA" id="ARBA00023015"/>
    </source>
</evidence>
<dbReference type="InterPro" id="IPR009057">
    <property type="entry name" value="Homeodomain-like_sf"/>
</dbReference>
<evidence type="ECO:0000256" key="5">
    <source>
        <dbReference type="SAM" id="MobiDB-lite"/>
    </source>
</evidence>
<keyword evidence="1" id="KW-0805">Transcription regulation</keyword>
<dbReference type="InterPro" id="IPR011075">
    <property type="entry name" value="TetR_C"/>
</dbReference>
<accession>A0A0B5EFK3</accession>
<evidence type="ECO:0000313" key="7">
    <source>
        <dbReference type="EMBL" id="AJE80793.1"/>
    </source>
</evidence>
<dbReference type="KEGG" id="sals:SLNWT_0417"/>
<dbReference type="GO" id="GO:0003700">
    <property type="term" value="F:DNA-binding transcription factor activity"/>
    <property type="evidence" value="ECO:0007669"/>
    <property type="project" value="TreeGrafter"/>
</dbReference>
<dbReference type="SUPFAM" id="SSF46689">
    <property type="entry name" value="Homeodomain-like"/>
    <property type="match status" value="1"/>
</dbReference>
<keyword evidence="8" id="KW-1185">Reference proteome</keyword>
<dbReference type="Pfam" id="PF16859">
    <property type="entry name" value="TetR_C_11"/>
    <property type="match status" value="1"/>
</dbReference>
<dbReference type="InterPro" id="IPR036271">
    <property type="entry name" value="Tet_transcr_reg_TetR-rel_C_sf"/>
</dbReference>
<dbReference type="SUPFAM" id="SSF48498">
    <property type="entry name" value="Tetracyclin repressor-like, C-terminal domain"/>
    <property type="match status" value="1"/>
</dbReference>
<sequence length="204" mass="22049">MTAKEAGVAVSSSPRSKITPEREQEFYEAVLDEIRENGYEALTMEGVAARTRCSKSTLYRQWGSKPRLVVAALRSTRCVRFAGIDTGSLAGDLRQAARAAGDGPDDDTTLLHALAHAAMRDQALQKALRETLIEPEVAAVGEMIRRGVLRGELAADHPAAPFLAAQLVGVIRVRPMLEGRFADAEYLGRFVEHCVLPPLGLTGP</sequence>
<evidence type="ECO:0000313" key="8">
    <source>
        <dbReference type="Proteomes" id="UP000031523"/>
    </source>
</evidence>
<dbReference type="InterPro" id="IPR050109">
    <property type="entry name" value="HTH-type_TetR-like_transc_reg"/>
</dbReference>
<dbReference type="AlphaFoldDB" id="A0A0B5EFK3"/>
<dbReference type="PROSITE" id="PS50977">
    <property type="entry name" value="HTH_TETR_2"/>
    <property type="match status" value="1"/>
</dbReference>
<keyword evidence="3" id="KW-0804">Transcription</keyword>
<organism evidence="7 8">
    <name type="scientific">Streptomyces albus (strain ATCC 21838 / DSM 41398 / FERM P-419 / JCM 4703 / NBRC 107858)</name>
    <dbReference type="NCBI Taxonomy" id="1081613"/>
    <lineage>
        <taxon>Bacteria</taxon>
        <taxon>Bacillati</taxon>
        <taxon>Actinomycetota</taxon>
        <taxon>Actinomycetes</taxon>
        <taxon>Kitasatosporales</taxon>
        <taxon>Streptomycetaceae</taxon>
        <taxon>Streptomyces</taxon>
    </lineage>
</organism>
<dbReference type="GO" id="GO:0000976">
    <property type="term" value="F:transcription cis-regulatory region binding"/>
    <property type="evidence" value="ECO:0007669"/>
    <property type="project" value="TreeGrafter"/>
</dbReference>
<dbReference type="PANTHER" id="PTHR30055:SF149">
    <property type="entry name" value="TETR-FAMILY TRANSCRIPTIONAL REGULATOR"/>
    <property type="match status" value="1"/>
</dbReference>
<dbReference type="PANTHER" id="PTHR30055">
    <property type="entry name" value="HTH-TYPE TRANSCRIPTIONAL REGULATOR RUTR"/>
    <property type="match status" value="1"/>
</dbReference>
<feature type="DNA-binding region" description="H-T-H motif" evidence="4">
    <location>
        <begin position="43"/>
        <end position="62"/>
    </location>
</feature>
<name>A0A0B5EFK3_STRA4</name>
<feature type="domain" description="HTH tetR-type" evidence="6">
    <location>
        <begin position="20"/>
        <end position="80"/>
    </location>
</feature>
<dbReference type="EMBL" id="CP010519">
    <property type="protein sequence ID" value="AJE80793.1"/>
    <property type="molecule type" value="Genomic_DNA"/>
</dbReference>
<protein>
    <submittedName>
        <fullName evidence="7">TetR family transcriptional regulator</fullName>
    </submittedName>
</protein>
<dbReference type="Gene3D" id="1.10.357.10">
    <property type="entry name" value="Tetracycline Repressor, domain 2"/>
    <property type="match status" value="1"/>
</dbReference>